<dbReference type="HOGENOM" id="CLU_213205_0_0_9"/>
<dbReference type="eggNOG" id="ENOG502ZEYZ">
    <property type="taxonomic scope" value="Bacteria"/>
</dbReference>
<protein>
    <submittedName>
        <fullName evidence="1">Uncharacterized protein</fullName>
    </submittedName>
</protein>
<dbReference type="Proteomes" id="UP000012589">
    <property type="component" value="Unassembled WGS sequence"/>
</dbReference>
<evidence type="ECO:0000313" key="2">
    <source>
        <dbReference type="Proteomes" id="UP000012589"/>
    </source>
</evidence>
<keyword evidence="2" id="KW-1185">Reference proteome</keyword>
<comment type="caution">
    <text evidence="1">The sequence shown here is derived from an EMBL/GenBank/DDBJ whole genome shotgun (WGS) entry which is preliminary data.</text>
</comment>
<organism evidence="1 2">
    <name type="scientific">Eubacterium plexicaudatum ASF492</name>
    <dbReference type="NCBI Taxonomy" id="1235802"/>
    <lineage>
        <taxon>Bacteria</taxon>
        <taxon>Bacillati</taxon>
        <taxon>Bacillota</taxon>
        <taxon>Clostridia</taxon>
        <taxon>Eubacteriales</taxon>
        <taxon>Eubacteriaceae</taxon>
        <taxon>Eubacterium</taxon>
    </lineage>
</organism>
<dbReference type="EMBL" id="AQFT01000170">
    <property type="protein sequence ID" value="EMZ19216.1"/>
    <property type="molecule type" value="Genomic_DNA"/>
</dbReference>
<evidence type="ECO:0000313" key="1">
    <source>
        <dbReference type="EMBL" id="EMZ19216.1"/>
    </source>
</evidence>
<gene>
    <name evidence="1" type="ORF">C823_05613</name>
</gene>
<accession>N1ZTG0</accession>
<sequence>MPYKAGTLVCERKNELWKGLFFLFFLFHKNYIGMTWDGQEENVPPPVAHFYRQCIKIEIII</sequence>
<dbReference type="AlphaFoldDB" id="N1ZTG0"/>
<proteinExistence type="predicted"/>
<name>N1ZTG0_9FIRM</name>
<reference evidence="1 2" key="1">
    <citation type="journal article" date="2014" name="Genome Announc.">
        <title>Draft genome sequences of the altered schaedler flora, a defined bacterial community from gnotobiotic mice.</title>
        <authorList>
            <person name="Wannemuehler M.J."/>
            <person name="Overstreet A.M."/>
            <person name="Ward D.V."/>
            <person name="Phillips G.J."/>
        </authorList>
    </citation>
    <scope>NUCLEOTIDE SEQUENCE [LARGE SCALE GENOMIC DNA]</scope>
    <source>
        <strain evidence="1 2">ASF492</strain>
    </source>
</reference>